<keyword evidence="3" id="KW-1003">Cell membrane</keyword>
<dbReference type="PANTHER" id="PTHR43163">
    <property type="entry name" value="DIPEPTIDE TRANSPORT SYSTEM PERMEASE PROTEIN DPPB-RELATED"/>
    <property type="match status" value="1"/>
</dbReference>
<evidence type="ECO:0000256" key="7">
    <source>
        <dbReference type="RuleBase" id="RU363032"/>
    </source>
</evidence>
<dbReference type="EMBL" id="QQTP01000019">
    <property type="protein sequence ID" value="RDJ20368.1"/>
    <property type="molecule type" value="Genomic_DNA"/>
</dbReference>
<dbReference type="SUPFAM" id="SSF161098">
    <property type="entry name" value="MetI-like"/>
    <property type="match status" value="1"/>
</dbReference>
<dbReference type="CDD" id="cd06261">
    <property type="entry name" value="TM_PBP2"/>
    <property type="match status" value="1"/>
</dbReference>
<keyword evidence="6 7" id="KW-0472">Membrane</keyword>
<dbReference type="InterPro" id="IPR035906">
    <property type="entry name" value="MetI-like_sf"/>
</dbReference>
<evidence type="ECO:0000256" key="2">
    <source>
        <dbReference type="ARBA" id="ARBA00022448"/>
    </source>
</evidence>
<dbReference type="InterPro" id="IPR045621">
    <property type="entry name" value="BPD_transp_1_N"/>
</dbReference>
<dbReference type="OrthoDB" id="9805855at2"/>
<dbReference type="Gene3D" id="1.10.3720.10">
    <property type="entry name" value="MetI-like"/>
    <property type="match status" value="1"/>
</dbReference>
<keyword evidence="4 7" id="KW-0812">Transmembrane</keyword>
<gene>
    <name evidence="9" type="ORF">DWE98_24835</name>
</gene>
<evidence type="ECO:0000313" key="9">
    <source>
        <dbReference type="EMBL" id="RDJ20368.1"/>
    </source>
</evidence>
<comment type="caution">
    <text evidence="9">The sequence shown here is derived from an EMBL/GenBank/DDBJ whole genome shotgun (WGS) entry which is preliminary data.</text>
</comment>
<dbReference type="Pfam" id="PF00528">
    <property type="entry name" value="BPD_transp_1"/>
    <property type="match status" value="1"/>
</dbReference>
<feature type="transmembrane region" description="Helical" evidence="7">
    <location>
        <begin position="114"/>
        <end position="136"/>
    </location>
</feature>
<dbReference type="AlphaFoldDB" id="A0A370KZE8"/>
<dbReference type="GO" id="GO:0005886">
    <property type="term" value="C:plasma membrane"/>
    <property type="evidence" value="ECO:0007669"/>
    <property type="project" value="UniProtKB-SubCell"/>
</dbReference>
<evidence type="ECO:0000259" key="8">
    <source>
        <dbReference type="PROSITE" id="PS50928"/>
    </source>
</evidence>
<evidence type="ECO:0000256" key="3">
    <source>
        <dbReference type="ARBA" id="ARBA00022475"/>
    </source>
</evidence>
<dbReference type="PROSITE" id="PS50928">
    <property type="entry name" value="ABC_TM1"/>
    <property type="match status" value="1"/>
</dbReference>
<dbReference type="GO" id="GO:0071916">
    <property type="term" value="F:dipeptide transmembrane transporter activity"/>
    <property type="evidence" value="ECO:0007669"/>
    <property type="project" value="TreeGrafter"/>
</dbReference>
<dbReference type="Proteomes" id="UP000255207">
    <property type="component" value="Unassembled WGS sequence"/>
</dbReference>
<comment type="subcellular location">
    <subcellularLocation>
        <location evidence="1 7">Cell membrane</location>
        <topology evidence="1 7">Multi-pass membrane protein</topology>
    </subcellularLocation>
</comment>
<feature type="transmembrane region" description="Helical" evidence="7">
    <location>
        <begin position="208"/>
        <end position="231"/>
    </location>
</feature>
<evidence type="ECO:0000313" key="10">
    <source>
        <dbReference type="Proteomes" id="UP000255207"/>
    </source>
</evidence>
<evidence type="ECO:0000256" key="4">
    <source>
        <dbReference type="ARBA" id="ARBA00022692"/>
    </source>
</evidence>
<feature type="domain" description="ABC transmembrane type-1" evidence="8">
    <location>
        <begin position="108"/>
        <end position="335"/>
    </location>
</feature>
<feature type="transmembrane region" description="Helical" evidence="7">
    <location>
        <begin position="21"/>
        <end position="40"/>
    </location>
</feature>
<evidence type="ECO:0000256" key="6">
    <source>
        <dbReference type="ARBA" id="ARBA00023136"/>
    </source>
</evidence>
<reference evidence="10" key="1">
    <citation type="submission" date="2018-07" db="EMBL/GenBank/DDBJ databases">
        <authorList>
            <person name="Safronova V.I."/>
            <person name="Chirak E.R."/>
            <person name="Sazanova A.L."/>
        </authorList>
    </citation>
    <scope>NUCLEOTIDE SEQUENCE [LARGE SCALE GENOMIC DNA]</scope>
    <source>
        <strain evidence="10">RCAM04685</strain>
    </source>
</reference>
<evidence type="ECO:0000256" key="5">
    <source>
        <dbReference type="ARBA" id="ARBA00022989"/>
    </source>
</evidence>
<dbReference type="PANTHER" id="PTHR43163:SF8">
    <property type="entry name" value="D,D-DIPEPTIDE TRANSPORT SYSTEM PERMEASE PROTEIN DDPB-RELATED"/>
    <property type="match status" value="1"/>
</dbReference>
<dbReference type="InterPro" id="IPR000515">
    <property type="entry name" value="MetI-like"/>
</dbReference>
<feature type="transmembrane region" description="Helical" evidence="7">
    <location>
        <begin position="157"/>
        <end position="176"/>
    </location>
</feature>
<keyword evidence="2 7" id="KW-0813">Transport</keyword>
<comment type="similarity">
    <text evidence="7">Belongs to the binding-protein-dependent transport system permease family.</text>
</comment>
<keyword evidence="10" id="KW-1185">Reference proteome</keyword>
<feature type="transmembrane region" description="Helical" evidence="7">
    <location>
        <begin position="316"/>
        <end position="339"/>
    </location>
</feature>
<dbReference type="Pfam" id="PF19300">
    <property type="entry name" value="BPD_transp_1_N"/>
    <property type="match status" value="1"/>
</dbReference>
<proteinExistence type="inferred from homology"/>
<accession>A0A370KZE8</accession>
<name>A0A370KZE8_9HYPH</name>
<evidence type="ECO:0000256" key="1">
    <source>
        <dbReference type="ARBA" id="ARBA00004651"/>
    </source>
</evidence>
<feature type="transmembrane region" description="Helical" evidence="7">
    <location>
        <begin position="274"/>
        <end position="296"/>
    </location>
</feature>
<organism evidence="9 10">
    <name type="scientific">Bosea caraganae</name>
    <dbReference type="NCBI Taxonomy" id="2763117"/>
    <lineage>
        <taxon>Bacteria</taxon>
        <taxon>Pseudomonadati</taxon>
        <taxon>Pseudomonadota</taxon>
        <taxon>Alphaproteobacteria</taxon>
        <taxon>Hyphomicrobiales</taxon>
        <taxon>Boseaceae</taxon>
        <taxon>Bosea</taxon>
    </lineage>
</organism>
<keyword evidence="5 7" id="KW-1133">Transmembrane helix</keyword>
<protein>
    <submittedName>
        <fullName evidence="9">ABC transporter permease</fullName>
    </submittedName>
</protein>
<sequence>MRPGPSPIPIVYLKLWQATKFVGGIALTILCLMALTFFIGRVMPSDPALHIVGQDADQETYRMVYERLGLDQPIIVQFWRYLTQLAHGDFGVALLTGRPVIDDIARVFPATVELATLSIIFGAGIGIPLGVVAAVNKGKWIDHLVRLVSLTGHSIPIFWLGMMGLLVFYGMLGWLGGPGEVDVFYNDMVERRTGMLLIDSLIAGEMDVFWNAVSHIVLPASVLGYSSMAYISRMTRSFMLAQLNQEYAVTARVKGLSESKVIWRHVFRNIRVQLVTIVALTYGSLLEGAVLVEKVFAWPGFGQYLTNNLLFGDMNAIMLCVTLVGIIFIGLNILSDALYRVFDPRTRT</sequence>
<dbReference type="RefSeq" id="WP_114832007.1">
    <property type="nucleotide sequence ID" value="NZ_QQTO01000020.1"/>
</dbReference>